<gene>
    <name evidence="1" type="ORF">CTRU02_215333</name>
</gene>
<proteinExistence type="predicted"/>
<comment type="caution">
    <text evidence="1">The sequence shown here is derived from an EMBL/GenBank/DDBJ whole genome shotgun (WGS) entry which is preliminary data.</text>
</comment>
<reference evidence="1 2" key="1">
    <citation type="journal article" date="2020" name="Phytopathology">
        <title>Genome Sequence Resources of Colletotrichum truncatum, C. plurivorum, C. musicola, and C. sojae: Four Species Pathogenic to Soybean (Glycine max).</title>
        <authorList>
            <person name="Rogerio F."/>
            <person name="Boufleur T.R."/>
            <person name="Ciampi-Guillardi M."/>
            <person name="Sukno S.A."/>
            <person name="Thon M.R."/>
            <person name="Massola Junior N.S."/>
            <person name="Baroncelli R."/>
        </authorList>
    </citation>
    <scope>NUCLEOTIDE SEQUENCE [LARGE SCALE GENOMIC DNA]</scope>
    <source>
        <strain evidence="1 2">CMES1059</strain>
    </source>
</reference>
<keyword evidence="2" id="KW-1185">Reference proteome</keyword>
<evidence type="ECO:0000313" key="1">
    <source>
        <dbReference type="EMBL" id="KAL0929690.1"/>
    </source>
</evidence>
<evidence type="ECO:0000313" key="2">
    <source>
        <dbReference type="Proteomes" id="UP000805649"/>
    </source>
</evidence>
<dbReference type="EMBL" id="VUJX02000015">
    <property type="protein sequence ID" value="KAL0929690.1"/>
    <property type="molecule type" value="Genomic_DNA"/>
</dbReference>
<sequence>MIETWPCSTSQASNVGTNWAPESSWLTQPASSIPLELNTSETINGYQLQRSASLPRRWTAGSSGGSVSSVPEFVGQQDNSVPPKIGTRFSKESARVLKQWLNAHSHYPYPNHADKQSLQLLTGLSKTQITNWLANARRRQKAVTGSRSIPSPQAEQQSAAAIRRPGTPMPRRITDHHPDMDPLERWVESPPDDEPATVHAIARAISSGGGISSGRKADDYSLDNISETFRAKYEWQRHEKSLHIPLERWMCAPDGPRRINPETNQLCCVFCGEVDPDDTHVAQHNAATCQERVFNRKDHLKQHLKLVHNAKGVDWVLKHWKTSSPAVRSRCGFCQKTLETWEDRVDHLADHFKAGKTMADWKDDWGFEGWVLETIENFIPPYVIEHERHTPFPFNASVLPSNSPRCAYELITLELEYYVQRHWEDVGQMPTNREMQLEACRIIFAAEALAPITVNAEEDSSTSWLRDLITSDDTITQEAKFRPMRSQAENRLSTLRINGKRTFFESCPLESQLREFVHTFWATRSAVPTNTDLQGEACRATARMEEALSSRPPDFVVNWLTKLITSSDNWLTGFKRRNNVLSTSENPCLLSIDGQRQHTGSSYVGVFTPHGEMAYPVSCNQVFMPSLGNGIDGRPSERLSTDKAFDHLLFNMEDVHATPNPGMEGAAPFKTSFSPAASPLVSGTHYESFKPIGSRRQDPGSSRPETWLKSGNFDLNDSNSHRWLSRELKRWVNATMSPNNPNRHIPSNEEIRHQARCLLFDESDDPWNQTAADNAEWLEFFKREAGIP</sequence>
<protein>
    <submittedName>
        <fullName evidence="1">C2H2 type zinc finger domain-containing protein</fullName>
    </submittedName>
</protein>
<dbReference type="Proteomes" id="UP000805649">
    <property type="component" value="Unassembled WGS sequence"/>
</dbReference>
<accession>A0ACC3YCX8</accession>
<organism evidence="1 2">
    <name type="scientific">Colletotrichum truncatum</name>
    <name type="common">Anthracnose fungus</name>
    <name type="synonym">Colletotrichum capsici</name>
    <dbReference type="NCBI Taxonomy" id="5467"/>
    <lineage>
        <taxon>Eukaryota</taxon>
        <taxon>Fungi</taxon>
        <taxon>Dikarya</taxon>
        <taxon>Ascomycota</taxon>
        <taxon>Pezizomycotina</taxon>
        <taxon>Sordariomycetes</taxon>
        <taxon>Hypocreomycetidae</taxon>
        <taxon>Glomerellales</taxon>
        <taxon>Glomerellaceae</taxon>
        <taxon>Colletotrichum</taxon>
        <taxon>Colletotrichum truncatum species complex</taxon>
    </lineage>
</organism>
<name>A0ACC3YCX8_COLTU</name>